<dbReference type="EMBL" id="BPPX01000019">
    <property type="protein sequence ID" value="GJC85887.1"/>
    <property type="molecule type" value="Genomic_DNA"/>
</dbReference>
<reference evidence="2 3" key="1">
    <citation type="submission" date="2021-07" db="EMBL/GenBank/DDBJ databases">
        <title>Genome data of Colletotrichum spaethianum.</title>
        <authorList>
            <person name="Utami Y.D."/>
            <person name="Hiruma K."/>
        </authorList>
    </citation>
    <scope>NUCLEOTIDE SEQUENCE [LARGE SCALE GENOMIC DNA]</scope>
    <source>
        <strain evidence="2 3">MAFF 242679</strain>
    </source>
</reference>
<name>A0AA37LVD5_9PEZI</name>
<evidence type="ECO:0000313" key="2">
    <source>
        <dbReference type="EMBL" id="GJC85887.1"/>
    </source>
</evidence>
<comment type="caution">
    <text evidence="2">The sequence shown here is derived from an EMBL/GenBank/DDBJ whole genome shotgun (WGS) entry which is preliminary data.</text>
</comment>
<feature type="compositionally biased region" description="Basic and acidic residues" evidence="1">
    <location>
        <begin position="59"/>
        <end position="74"/>
    </location>
</feature>
<feature type="region of interest" description="Disordered" evidence="1">
    <location>
        <begin position="158"/>
        <end position="207"/>
    </location>
</feature>
<gene>
    <name evidence="2" type="ORF">ColLi_08725</name>
</gene>
<dbReference type="AlphaFoldDB" id="A0AA37LVD5"/>
<feature type="region of interest" description="Disordered" evidence="1">
    <location>
        <begin position="97"/>
        <end position="134"/>
    </location>
</feature>
<protein>
    <submittedName>
        <fullName evidence="2">Uncharacterized protein</fullName>
    </submittedName>
</protein>
<organism evidence="2 3">
    <name type="scientific">Colletotrichum liriopes</name>
    <dbReference type="NCBI Taxonomy" id="708192"/>
    <lineage>
        <taxon>Eukaryota</taxon>
        <taxon>Fungi</taxon>
        <taxon>Dikarya</taxon>
        <taxon>Ascomycota</taxon>
        <taxon>Pezizomycotina</taxon>
        <taxon>Sordariomycetes</taxon>
        <taxon>Hypocreomycetidae</taxon>
        <taxon>Glomerellales</taxon>
        <taxon>Glomerellaceae</taxon>
        <taxon>Colletotrichum</taxon>
        <taxon>Colletotrichum spaethianum species complex</taxon>
    </lineage>
</organism>
<proteinExistence type="predicted"/>
<feature type="region of interest" description="Disordered" evidence="1">
    <location>
        <begin position="50"/>
        <end position="74"/>
    </location>
</feature>
<keyword evidence="3" id="KW-1185">Reference proteome</keyword>
<evidence type="ECO:0000256" key="1">
    <source>
        <dbReference type="SAM" id="MobiDB-lite"/>
    </source>
</evidence>
<accession>A0AA37LVD5</accession>
<evidence type="ECO:0000313" key="3">
    <source>
        <dbReference type="Proteomes" id="UP001055172"/>
    </source>
</evidence>
<dbReference type="Proteomes" id="UP001055172">
    <property type="component" value="Unassembled WGS sequence"/>
</dbReference>
<sequence>MDSTHYSITQLLAIRGSKLQTSLERKLLDGAKDNSVLNILRQKHLGRQRRLPFLSRNNMETRKSSDDSEDREPIKHQAPQVVAPLRGQAVHQTVRHPAGDVSQLDGQAGRQFDGQDAEPDVLPEAPPQRPVLPDQKRKGFEQFYEAVRSPTHVRVTAGGRIVPNTLEASHLSPTGKGSRERLAGDVNGSQPPLGQPFNGTPFLPGPH</sequence>